<dbReference type="InterPro" id="IPR009003">
    <property type="entry name" value="Peptidase_S1_PA"/>
</dbReference>
<gene>
    <name evidence="3" type="ORF">BLA29_009356</name>
</gene>
<evidence type="ECO:0000256" key="1">
    <source>
        <dbReference type="ARBA" id="ARBA00023157"/>
    </source>
</evidence>
<sequence length="69" mass="7666">MEKKDQQCGITQLRPRTKVVGGKNSAFGAWPWQVSVRRISFFGFSSTHRCGGALLNNQWIATAGHCVDE</sequence>
<dbReference type="EMBL" id="MUJZ01062815">
    <property type="protein sequence ID" value="OTF71044.1"/>
    <property type="molecule type" value="Genomic_DNA"/>
</dbReference>
<evidence type="ECO:0000313" key="4">
    <source>
        <dbReference type="Proteomes" id="UP000194236"/>
    </source>
</evidence>
<feature type="domain" description="Peptidase S1" evidence="2">
    <location>
        <begin position="19"/>
        <end position="69"/>
    </location>
</feature>
<reference evidence="3 4" key="1">
    <citation type="submission" date="2017-03" db="EMBL/GenBank/DDBJ databases">
        <title>Genome Survey of Euroglyphus maynei.</title>
        <authorList>
            <person name="Arlian L.G."/>
            <person name="Morgan M.S."/>
            <person name="Rider S.D."/>
        </authorList>
    </citation>
    <scope>NUCLEOTIDE SEQUENCE [LARGE SCALE GENOMIC DNA]</scope>
    <source>
        <strain evidence="3">Arlian Lab</strain>
        <tissue evidence="3">Whole body</tissue>
    </source>
</reference>
<accession>A0A1Y3AT97</accession>
<dbReference type="InterPro" id="IPR043504">
    <property type="entry name" value="Peptidase_S1_PA_chymotrypsin"/>
</dbReference>
<dbReference type="GO" id="GO:0006508">
    <property type="term" value="P:proteolysis"/>
    <property type="evidence" value="ECO:0007669"/>
    <property type="project" value="InterPro"/>
</dbReference>
<dbReference type="Proteomes" id="UP000194236">
    <property type="component" value="Unassembled WGS sequence"/>
</dbReference>
<dbReference type="SUPFAM" id="SSF50494">
    <property type="entry name" value="Trypsin-like serine proteases"/>
    <property type="match status" value="1"/>
</dbReference>
<name>A0A1Y3AT97_EURMA</name>
<dbReference type="AlphaFoldDB" id="A0A1Y3AT97"/>
<dbReference type="PANTHER" id="PTHR24252:SF7">
    <property type="entry name" value="HYALIN"/>
    <property type="match status" value="1"/>
</dbReference>
<evidence type="ECO:0000259" key="2">
    <source>
        <dbReference type="PROSITE" id="PS50240"/>
    </source>
</evidence>
<keyword evidence="1" id="KW-1015">Disulfide bond</keyword>
<organism evidence="3 4">
    <name type="scientific">Euroglyphus maynei</name>
    <name type="common">Mayne's house dust mite</name>
    <dbReference type="NCBI Taxonomy" id="6958"/>
    <lineage>
        <taxon>Eukaryota</taxon>
        <taxon>Metazoa</taxon>
        <taxon>Ecdysozoa</taxon>
        <taxon>Arthropoda</taxon>
        <taxon>Chelicerata</taxon>
        <taxon>Arachnida</taxon>
        <taxon>Acari</taxon>
        <taxon>Acariformes</taxon>
        <taxon>Sarcoptiformes</taxon>
        <taxon>Astigmata</taxon>
        <taxon>Psoroptidia</taxon>
        <taxon>Analgoidea</taxon>
        <taxon>Pyroglyphidae</taxon>
        <taxon>Pyroglyphinae</taxon>
        <taxon>Euroglyphus</taxon>
    </lineage>
</organism>
<keyword evidence="4" id="KW-1185">Reference proteome</keyword>
<dbReference type="Pfam" id="PF00089">
    <property type="entry name" value="Trypsin"/>
    <property type="match status" value="1"/>
</dbReference>
<dbReference type="GO" id="GO:0004252">
    <property type="term" value="F:serine-type endopeptidase activity"/>
    <property type="evidence" value="ECO:0007669"/>
    <property type="project" value="InterPro"/>
</dbReference>
<evidence type="ECO:0000313" key="3">
    <source>
        <dbReference type="EMBL" id="OTF71044.1"/>
    </source>
</evidence>
<dbReference type="InterPro" id="IPR001254">
    <property type="entry name" value="Trypsin_dom"/>
</dbReference>
<dbReference type="PROSITE" id="PS50240">
    <property type="entry name" value="TRYPSIN_DOM"/>
    <property type="match status" value="1"/>
</dbReference>
<proteinExistence type="predicted"/>
<dbReference type="OrthoDB" id="6506891at2759"/>
<comment type="caution">
    <text evidence="3">The sequence shown here is derived from an EMBL/GenBank/DDBJ whole genome shotgun (WGS) entry which is preliminary data.</text>
</comment>
<dbReference type="Gene3D" id="2.40.10.10">
    <property type="entry name" value="Trypsin-like serine proteases"/>
    <property type="match status" value="1"/>
</dbReference>
<protein>
    <recommendedName>
        <fullName evidence="2">Peptidase S1 domain-containing protein</fullName>
    </recommendedName>
</protein>
<dbReference type="PANTHER" id="PTHR24252">
    <property type="entry name" value="ACROSIN-RELATED"/>
    <property type="match status" value="1"/>
</dbReference>